<organism evidence="3 4">
    <name type="scientific">Leersia perrieri</name>
    <dbReference type="NCBI Taxonomy" id="77586"/>
    <lineage>
        <taxon>Eukaryota</taxon>
        <taxon>Viridiplantae</taxon>
        <taxon>Streptophyta</taxon>
        <taxon>Embryophyta</taxon>
        <taxon>Tracheophyta</taxon>
        <taxon>Spermatophyta</taxon>
        <taxon>Magnoliopsida</taxon>
        <taxon>Liliopsida</taxon>
        <taxon>Poales</taxon>
        <taxon>Poaceae</taxon>
        <taxon>BOP clade</taxon>
        <taxon>Oryzoideae</taxon>
        <taxon>Oryzeae</taxon>
        <taxon>Oryzinae</taxon>
        <taxon>Leersia</taxon>
    </lineage>
</organism>
<protein>
    <recommendedName>
        <fullName evidence="2">F-box domain-containing protein</fullName>
    </recommendedName>
</protein>
<dbReference type="SMART" id="SM00185">
    <property type="entry name" value="ARM"/>
    <property type="match status" value="7"/>
</dbReference>
<dbReference type="SUPFAM" id="SSF52047">
    <property type="entry name" value="RNI-like"/>
    <property type="match status" value="1"/>
</dbReference>
<dbReference type="eggNOG" id="ENOG502QRCG">
    <property type="taxonomic scope" value="Eukaryota"/>
</dbReference>
<keyword evidence="4" id="KW-1185">Reference proteome</keyword>
<dbReference type="InterPro" id="IPR000225">
    <property type="entry name" value="Armadillo"/>
</dbReference>
<dbReference type="STRING" id="77586.A0A0D9XMI2"/>
<dbReference type="SUPFAM" id="SSF48371">
    <property type="entry name" value="ARM repeat"/>
    <property type="match status" value="1"/>
</dbReference>
<dbReference type="AlphaFoldDB" id="A0A0D9XMI2"/>
<dbReference type="Gene3D" id="1.25.10.10">
    <property type="entry name" value="Leucine-rich Repeat Variant"/>
    <property type="match status" value="2"/>
</dbReference>
<dbReference type="Pfam" id="PF00514">
    <property type="entry name" value="Arm"/>
    <property type="match status" value="5"/>
</dbReference>
<reference evidence="3" key="3">
    <citation type="submission" date="2015-04" db="UniProtKB">
        <authorList>
            <consortium name="EnsemblPlants"/>
        </authorList>
    </citation>
    <scope>IDENTIFICATION</scope>
</reference>
<feature type="repeat" description="ARM" evidence="1">
    <location>
        <begin position="448"/>
        <end position="490"/>
    </location>
</feature>
<evidence type="ECO:0000259" key="2">
    <source>
        <dbReference type="PROSITE" id="PS50181"/>
    </source>
</evidence>
<dbReference type="Gene3D" id="3.80.10.10">
    <property type="entry name" value="Ribonuclease Inhibitor"/>
    <property type="match status" value="1"/>
</dbReference>
<dbReference type="HOGENOM" id="CLU_018807_0_0_1"/>
<dbReference type="PROSITE" id="PS50181">
    <property type="entry name" value="FBOX"/>
    <property type="match status" value="1"/>
</dbReference>
<dbReference type="InterPro" id="IPR016024">
    <property type="entry name" value="ARM-type_fold"/>
</dbReference>
<dbReference type="Pfam" id="PF12937">
    <property type="entry name" value="F-box-like"/>
    <property type="match status" value="1"/>
</dbReference>
<dbReference type="InterPro" id="IPR036047">
    <property type="entry name" value="F-box-like_dom_sf"/>
</dbReference>
<reference evidence="3 4" key="1">
    <citation type="submission" date="2012-08" db="EMBL/GenBank/DDBJ databases">
        <title>Oryza genome evolution.</title>
        <authorList>
            <person name="Wing R.A."/>
        </authorList>
    </citation>
    <scope>NUCLEOTIDE SEQUENCE</scope>
</reference>
<feature type="domain" description="F-box" evidence="2">
    <location>
        <begin position="54"/>
        <end position="100"/>
    </location>
</feature>
<dbReference type="PANTHER" id="PTHR46976:SF1">
    <property type="entry name" value="PROTEIN ARABIDILLO 1"/>
    <property type="match status" value="1"/>
</dbReference>
<dbReference type="Gramene" id="LPERR10G14520.1">
    <property type="protein sequence ID" value="LPERR10G14520.1"/>
    <property type="gene ID" value="LPERR10G14520"/>
</dbReference>
<feature type="repeat" description="ARM" evidence="1">
    <location>
        <begin position="489"/>
        <end position="531"/>
    </location>
</feature>
<feature type="repeat" description="ARM" evidence="1">
    <location>
        <begin position="544"/>
        <end position="579"/>
    </location>
</feature>
<name>A0A0D9XMI2_9ORYZ</name>
<feature type="repeat" description="ARM" evidence="1">
    <location>
        <begin position="590"/>
        <end position="632"/>
    </location>
</feature>
<proteinExistence type="predicted"/>
<dbReference type="PANTHER" id="PTHR46976">
    <property type="entry name" value="PROTEIN ARABIDILLO 1"/>
    <property type="match status" value="1"/>
</dbReference>
<dbReference type="SUPFAM" id="SSF81383">
    <property type="entry name" value="F-box domain"/>
    <property type="match status" value="1"/>
</dbReference>
<evidence type="ECO:0000256" key="1">
    <source>
        <dbReference type="PROSITE-ProRule" id="PRU00259"/>
    </source>
</evidence>
<evidence type="ECO:0000313" key="4">
    <source>
        <dbReference type="Proteomes" id="UP000032180"/>
    </source>
</evidence>
<dbReference type="InterPro" id="IPR032675">
    <property type="entry name" value="LRR_dom_sf"/>
</dbReference>
<feature type="repeat" description="ARM" evidence="1">
    <location>
        <begin position="631"/>
        <end position="676"/>
    </location>
</feature>
<sequence>MTRRVRRRLCKENGKGKDVVVADEEMAAASSSSAARGLGLGVVVAVAGGGECGGVDWTALPDDTVLQVFTRLNYRDRASMAAACSAWRALGSSPCLWSALDLRAHRCDAEVASSLSSRCGSLRRLRLRGHEAAAAAASGLRARGLREVVADGCRGLTDATLAVLAARHEALESLQIGPDPLERVSSDALRHVALCCSRLRRLRLSGLRDADADAIGALARYCPLLEDVAFLDCGSVDEDALAGIRSLRFLSVAGCHNLKWATASTSWAQLPSLVAVDVSRTDVSPSAISRLISHSKTLKLICALNCKFVEEEQAHNPGAFSNSKGKLVLTITSNIFKSAVSLFHGKIVKENEVFNECNWKDNNKALGDMMSWLEWILSQTLLRIAESNPQGMDDFWLQQGTEMLLSLVKSSQEDVQERAATTLATFVVIDDESANVDAARSEVVMRVGGIPMLLDLARCSRESAQSEAAKAIANLSVNAKVAKAVADEGGIAILTNLARSMNRLVAEEAAGGLWNLSVGEEHKSAIATSGGIKALCSMEVAKAGGVHALVMLARSCKLEGVLEQAARALANLAAHGDNNNNNAAVGQEAGALEALVQLTSSQNQGVRQEAAGALWNLSFDDRNREGIAAAGGVQALVSLAQECLSASVGLQERAAGALWGLSISEANSMAIGQEGGVAPLLTLAQSDVEDVHETAAGALWNLAFYSGNALRIVEEGGVPILVRLCSSSGSKMARFMSALALAYMFDGRMDEVALVGTSSEGSSKSANVEGARRMALKHIQTFVLTFSDPQVFAAASTSSASAALSQIADSVFIQEAGNLRCSGAEIARFVAMLRNSASILRACAAFALLQFTIPGGRHAVHHAGLLQKAGAARVLRAAAAATTASIEAKVFARIVLRNLEHHQIGTST</sequence>
<evidence type="ECO:0000313" key="3">
    <source>
        <dbReference type="EnsemblPlants" id="LPERR10G14520.1"/>
    </source>
</evidence>
<dbReference type="CDD" id="cd22155">
    <property type="entry name" value="F-box_AtADLO1-like"/>
    <property type="match status" value="1"/>
</dbReference>
<dbReference type="Proteomes" id="UP000032180">
    <property type="component" value="Chromosome 10"/>
</dbReference>
<accession>A0A0D9XMI2</accession>
<dbReference type="EnsemblPlants" id="LPERR10G14520.1">
    <property type="protein sequence ID" value="LPERR10G14520.1"/>
    <property type="gene ID" value="LPERR10G14520"/>
</dbReference>
<dbReference type="PROSITE" id="PS50176">
    <property type="entry name" value="ARM_REPEAT"/>
    <property type="match status" value="6"/>
</dbReference>
<dbReference type="SMART" id="SM00256">
    <property type="entry name" value="FBOX"/>
    <property type="match status" value="1"/>
</dbReference>
<feature type="repeat" description="ARM" evidence="1">
    <location>
        <begin position="675"/>
        <end position="717"/>
    </location>
</feature>
<dbReference type="InterPro" id="IPR011989">
    <property type="entry name" value="ARM-like"/>
</dbReference>
<dbReference type="InterPro" id="IPR001810">
    <property type="entry name" value="F-box_dom"/>
</dbReference>
<reference evidence="4" key="2">
    <citation type="submission" date="2013-12" db="EMBL/GenBank/DDBJ databases">
        <authorList>
            <person name="Yu Y."/>
            <person name="Lee S."/>
            <person name="de Baynast K."/>
            <person name="Wissotski M."/>
            <person name="Liu L."/>
            <person name="Talag J."/>
            <person name="Goicoechea J."/>
            <person name="Angelova A."/>
            <person name="Jetty R."/>
            <person name="Kudrna D."/>
            <person name="Golser W."/>
            <person name="Rivera L."/>
            <person name="Zhang J."/>
            <person name="Wing R."/>
        </authorList>
    </citation>
    <scope>NUCLEOTIDE SEQUENCE</scope>
</reference>